<dbReference type="PROSITE" id="PS50222">
    <property type="entry name" value="EF_HAND_2"/>
    <property type="match status" value="2"/>
</dbReference>
<keyword evidence="2" id="KW-0106">Calcium</keyword>
<gene>
    <name evidence="4" type="ORF">MN116_003744</name>
</gene>
<proteinExistence type="predicted"/>
<dbReference type="InterPro" id="IPR002048">
    <property type="entry name" value="EF_hand_dom"/>
</dbReference>
<dbReference type="FunFam" id="1.10.238.10:FF:000178">
    <property type="entry name" value="Calmodulin-2 A"/>
    <property type="match status" value="1"/>
</dbReference>
<evidence type="ECO:0000259" key="3">
    <source>
        <dbReference type="PROSITE" id="PS50222"/>
    </source>
</evidence>
<dbReference type="GO" id="GO:0016460">
    <property type="term" value="C:myosin II complex"/>
    <property type="evidence" value="ECO:0007669"/>
    <property type="project" value="TreeGrafter"/>
</dbReference>
<evidence type="ECO:0000256" key="1">
    <source>
        <dbReference type="ARBA" id="ARBA00022737"/>
    </source>
</evidence>
<dbReference type="GO" id="GO:0005509">
    <property type="term" value="F:calcium ion binding"/>
    <property type="evidence" value="ECO:0007669"/>
    <property type="project" value="InterPro"/>
</dbReference>
<dbReference type="InterPro" id="IPR001751">
    <property type="entry name" value="S100/CaBP7/8-like_CS"/>
</dbReference>
<accession>A0AAE2D619</accession>
<reference evidence="4" key="2">
    <citation type="journal article" date="2023" name="Infect Dis Poverty">
        <title>Chromosome-scale genome of the human blood fluke Schistosoma mekongi and its implications for public health.</title>
        <authorList>
            <person name="Zhou M."/>
            <person name="Xu L."/>
            <person name="Xu D."/>
            <person name="Chen W."/>
            <person name="Khan J."/>
            <person name="Hu Y."/>
            <person name="Huang H."/>
            <person name="Wei H."/>
            <person name="Zhang Y."/>
            <person name="Chusongsang P."/>
            <person name="Tanasarnprasert K."/>
            <person name="Hu X."/>
            <person name="Limpanont Y."/>
            <person name="Lv Z."/>
        </authorList>
    </citation>
    <scope>NUCLEOTIDE SEQUENCE</scope>
    <source>
        <strain evidence="4">LV_2022a</strain>
    </source>
</reference>
<name>A0AAE2D619_SCHME</name>
<reference evidence="4" key="1">
    <citation type="submission" date="2022-04" db="EMBL/GenBank/DDBJ databases">
        <authorList>
            <person name="Xu L."/>
            <person name="Lv Z."/>
        </authorList>
    </citation>
    <scope>NUCLEOTIDE SEQUENCE</scope>
    <source>
        <strain evidence="4">LV_2022a</strain>
    </source>
</reference>
<dbReference type="Gene3D" id="1.10.238.10">
    <property type="entry name" value="EF-hand"/>
    <property type="match status" value="1"/>
</dbReference>
<feature type="domain" description="EF-hand" evidence="3">
    <location>
        <begin position="78"/>
        <end position="113"/>
    </location>
</feature>
<dbReference type="PANTHER" id="PTHR23048">
    <property type="entry name" value="MYOSIN LIGHT CHAIN 1, 3"/>
    <property type="match status" value="1"/>
</dbReference>
<evidence type="ECO:0000256" key="2">
    <source>
        <dbReference type="ARBA" id="ARBA00022837"/>
    </source>
</evidence>
<sequence length="160" mass="18641">MGISERANYYSVRDRRRTRHQENIITAGDILLIMRALGDALTEAELQDLICELDTDRDGKLDFSEFCTFVVERIHKKKLNHDFEELFQILDQDSDGKLSKDDIQHISQYFELEFDDEIIDSILRKIVGSESKFITYSELLKFITGSEEDFTIAEILNNPL</sequence>
<dbReference type="SUPFAM" id="SSF47473">
    <property type="entry name" value="EF-hand"/>
    <property type="match status" value="1"/>
</dbReference>
<dbReference type="CDD" id="cd00051">
    <property type="entry name" value="EFh"/>
    <property type="match status" value="1"/>
</dbReference>
<dbReference type="PANTHER" id="PTHR23048:SF0">
    <property type="entry name" value="CALMODULIN LIKE 3"/>
    <property type="match status" value="1"/>
</dbReference>
<dbReference type="SMART" id="SM00054">
    <property type="entry name" value="EFh"/>
    <property type="match status" value="2"/>
</dbReference>
<dbReference type="EMBL" id="JALJAT010000002">
    <property type="protein sequence ID" value="KAK4472497.1"/>
    <property type="molecule type" value="Genomic_DNA"/>
</dbReference>
<dbReference type="PROSITE" id="PS00303">
    <property type="entry name" value="S100_CABP"/>
    <property type="match status" value="1"/>
</dbReference>
<dbReference type="AlphaFoldDB" id="A0AAE2D619"/>
<dbReference type="PROSITE" id="PS00018">
    <property type="entry name" value="EF_HAND_1"/>
    <property type="match status" value="2"/>
</dbReference>
<dbReference type="Pfam" id="PF13833">
    <property type="entry name" value="EF-hand_8"/>
    <property type="match status" value="1"/>
</dbReference>
<dbReference type="InterPro" id="IPR018247">
    <property type="entry name" value="EF_Hand_1_Ca_BS"/>
</dbReference>
<comment type="caution">
    <text evidence="4">The sequence shown here is derived from an EMBL/GenBank/DDBJ whole genome shotgun (WGS) entry which is preliminary data.</text>
</comment>
<dbReference type="InterPro" id="IPR050230">
    <property type="entry name" value="CALM/Myosin/TropC-like"/>
</dbReference>
<dbReference type="InterPro" id="IPR011992">
    <property type="entry name" value="EF-hand-dom_pair"/>
</dbReference>
<evidence type="ECO:0000313" key="4">
    <source>
        <dbReference type="EMBL" id="KAK4472497.1"/>
    </source>
</evidence>
<feature type="domain" description="EF-hand" evidence="3">
    <location>
        <begin position="41"/>
        <end position="76"/>
    </location>
</feature>
<protein>
    <recommendedName>
        <fullName evidence="3">EF-hand domain-containing protein</fullName>
    </recommendedName>
</protein>
<evidence type="ECO:0000313" key="5">
    <source>
        <dbReference type="Proteomes" id="UP001292079"/>
    </source>
</evidence>
<dbReference type="Proteomes" id="UP001292079">
    <property type="component" value="Unassembled WGS sequence"/>
</dbReference>
<keyword evidence="5" id="KW-1185">Reference proteome</keyword>
<dbReference type="Pfam" id="PF13202">
    <property type="entry name" value="EF-hand_5"/>
    <property type="match status" value="1"/>
</dbReference>
<organism evidence="4 5">
    <name type="scientific">Schistosoma mekongi</name>
    <name type="common">Parasitic worm</name>
    <dbReference type="NCBI Taxonomy" id="38744"/>
    <lineage>
        <taxon>Eukaryota</taxon>
        <taxon>Metazoa</taxon>
        <taxon>Spiralia</taxon>
        <taxon>Lophotrochozoa</taxon>
        <taxon>Platyhelminthes</taxon>
        <taxon>Trematoda</taxon>
        <taxon>Digenea</taxon>
        <taxon>Strigeidida</taxon>
        <taxon>Schistosomatoidea</taxon>
        <taxon>Schistosomatidae</taxon>
        <taxon>Schistosoma</taxon>
    </lineage>
</organism>
<keyword evidence="1" id="KW-0677">Repeat</keyword>